<reference evidence="3" key="1">
    <citation type="submission" date="2021-01" db="EMBL/GenBank/DDBJ databases">
        <title>Metabolic potential, ecology and presence of endohyphal bacteria is reflected in genomic diversity of Mucoromycotina.</title>
        <authorList>
            <person name="Muszewska A."/>
            <person name="Okrasinska A."/>
            <person name="Steczkiewicz K."/>
            <person name="Drgas O."/>
            <person name="Orlowska M."/>
            <person name="Perlinska-Lenart U."/>
            <person name="Aleksandrzak-Piekarczyk T."/>
            <person name="Szatraj K."/>
            <person name="Zielenkiewicz U."/>
            <person name="Pilsyk S."/>
            <person name="Malc E."/>
            <person name="Mieczkowski P."/>
            <person name="Kruszewska J.S."/>
            <person name="Biernat P."/>
            <person name="Pawlowska J."/>
        </authorList>
    </citation>
    <scope>NUCLEOTIDE SEQUENCE</scope>
    <source>
        <strain evidence="3">WA0000018081</strain>
    </source>
</reference>
<feature type="chain" id="PRO_5034039108" description="Secreted protein" evidence="2">
    <location>
        <begin position="21"/>
        <end position="68"/>
    </location>
</feature>
<gene>
    <name evidence="3" type="ORF">INT48_004328</name>
</gene>
<organism evidence="3 4">
    <name type="scientific">Thamnidium elegans</name>
    <dbReference type="NCBI Taxonomy" id="101142"/>
    <lineage>
        <taxon>Eukaryota</taxon>
        <taxon>Fungi</taxon>
        <taxon>Fungi incertae sedis</taxon>
        <taxon>Mucoromycota</taxon>
        <taxon>Mucoromycotina</taxon>
        <taxon>Mucoromycetes</taxon>
        <taxon>Mucorales</taxon>
        <taxon>Mucorineae</taxon>
        <taxon>Mucoraceae</taxon>
        <taxon>Thamnidium</taxon>
    </lineage>
</organism>
<feature type="region of interest" description="Disordered" evidence="1">
    <location>
        <begin position="40"/>
        <end position="68"/>
    </location>
</feature>
<comment type="caution">
    <text evidence="3">The sequence shown here is derived from an EMBL/GenBank/DDBJ whole genome shotgun (WGS) entry which is preliminary data.</text>
</comment>
<feature type="signal peptide" evidence="2">
    <location>
        <begin position="1"/>
        <end position="20"/>
    </location>
</feature>
<keyword evidence="2" id="KW-0732">Signal</keyword>
<proteinExistence type="predicted"/>
<dbReference type="EMBL" id="JAEPRE010000024">
    <property type="protein sequence ID" value="KAG2235998.1"/>
    <property type="molecule type" value="Genomic_DNA"/>
</dbReference>
<evidence type="ECO:0000313" key="4">
    <source>
        <dbReference type="Proteomes" id="UP000613177"/>
    </source>
</evidence>
<protein>
    <recommendedName>
        <fullName evidence="5">Secreted protein</fullName>
    </recommendedName>
</protein>
<feature type="compositionally biased region" description="Polar residues" evidence="1">
    <location>
        <begin position="58"/>
        <end position="68"/>
    </location>
</feature>
<evidence type="ECO:0000256" key="1">
    <source>
        <dbReference type="SAM" id="MobiDB-lite"/>
    </source>
</evidence>
<name>A0A8H7SX23_9FUNG</name>
<sequence length="68" mass="7928">MALIFLSGLCWCFCCGTCVGRSMLRGTGLVKFSRDGTDNRQWQQVPQQDEEDSWDLQDWNQDNRNTHE</sequence>
<keyword evidence="4" id="KW-1185">Reference proteome</keyword>
<evidence type="ECO:0000313" key="3">
    <source>
        <dbReference type="EMBL" id="KAG2235998.1"/>
    </source>
</evidence>
<dbReference type="Proteomes" id="UP000613177">
    <property type="component" value="Unassembled WGS sequence"/>
</dbReference>
<accession>A0A8H7SX23</accession>
<evidence type="ECO:0008006" key="5">
    <source>
        <dbReference type="Google" id="ProtNLM"/>
    </source>
</evidence>
<evidence type="ECO:0000256" key="2">
    <source>
        <dbReference type="SAM" id="SignalP"/>
    </source>
</evidence>
<dbReference type="AlphaFoldDB" id="A0A8H7SX23"/>